<organism evidence="1 2">
    <name type="scientific">Coemansia linderi</name>
    <dbReference type="NCBI Taxonomy" id="2663919"/>
    <lineage>
        <taxon>Eukaryota</taxon>
        <taxon>Fungi</taxon>
        <taxon>Fungi incertae sedis</taxon>
        <taxon>Zoopagomycota</taxon>
        <taxon>Kickxellomycotina</taxon>
        <taxon>Kickxellomycetes</taxon>
        <taxon>Kickxellales</taxon>
        <taxon>Kickxellaceae</taxon>
        <taxon>Coemansia</taxon>
    </lineage>
</organism>
<keyword evidence="2" id="KW-1185">Reference proteome</keyword>
<dbReference type="EC" id="2.4.1.109" evidence="1"/>
<keyword evidence="1" id="KW-0808">Transferase</keyword>
<feature type="non-terminal residue" evidence="1">
    <location>
        <position position="1"/>
    </location>
</feature>
<protein>
    <submittedName>
        <fullName evidence="1">Protein O-mannosyltransferase 2</fullName>
        <ecNumber evidence="1">2.4.1.109</ecNumber>
    </submittedName>
</protein>
<keyword evidence="1" id="KW-0328">Glycosyltransferase</keyword>
<comment type="caution">
    <text evidence="1">The sequence shown here is derived from an EMBL/GenBank/DDBJ whole genome shotgun (WGS) entry which is preliminary data.</text>
</comment>
<dbReference type="Proteomes" id="UP001140066">
    <property type="component" value="Unassembled WGS sequence"/>
</dbReference>
<name>A0ACC1KIK1_9FUNG</name>
<evidence type="ECO:0000313" key="1">
    <source>
        <dbReference type="EMBL" id="KAJ2790138.1"/>
    </source>
</evidence>
<gene>
    <name evidence="1" type="primary">PMT2_2</name>
    <name evidence="1" type="ORF">GGI18_001987</name>
</gene>
<accession>A0ACC1KIK1</accession>
<proteinExistence type="predicted"/>
<evidence type="ECO:0000313" key="2">
    <source>
        <dbReference type="Proteomes" id="UP001140066"/>
    </source>
</evidence>
<dbReference type="EMBL" id="JANBUK010000400">
    <property type="protein sequence ID" value="KAJ2790138.1"/>
    <property type="molecule type" value="Genomic_DNA"/>
</dbReference>
<sequence>DSARQHAAKRDCAADSQAAPKQQPTGSKFVAYPLRREPVSTSVPYQRNRWNSSVDGWLVLLLTVICAFTRLYQIGLSNRVSWDESYFNVRFSGMYLNHSYHHDVHPPLAKLLISFSRFVADGSNRTMEPKGNYPPDFNYTFTRCFTALFGIGLAPLAYLTCFHLNMQRQACFLAGLLVIADNALCVMSRFVLLDAPLLFFTAAALCSIAGFQNTRHCAFSPAWWRWLLLTGAALGLVSSSKWVGFFAVALVGLYTMEELLNMYADFMPASTAIKHFGARVAALIILPIAIYMASFAVHFAVLSHSGPGDATMPPAFQARLYGSKLSYQPFTVMYGSLLDLRSMHPGSGLLHSHPHKYPDGSQQQQVTGYSHSDSNNNWVIMRTGNELNYTSDPLLPVKDGDTVRLMHKRTSAMLHSHRNYKAHVSTHDYEVTAYGKPEWNDTNNEWRIEIHKEESSVANGEVHAITTQFRLRHATTNCLLSAAGVKLPPWGFRQTEVSCSRSQSPRSAANLWVVERHANPRVPSVDMRSIVKTSFISNFLRLNMEMARSNNALIPDRDKYNHLESDPWSWPFLIYPMRLLGSWKKGDIKYYEVGNPLIWWSSALMCLLYPLQLAYYHVRQARGVPGVWAPGEERHFWNAGKLLWGGWMLHYLPFFAMGRVTYIHHYLPALYFAVLLLAFEVDHFCRRLALGERPRTVVVAMCAVCMLAGFCWFAPLTFGYTGSMNDLKHRQWLPTWNIYRDKYSM</sequence>
<reference evidence="1" key="1">
    <citation type="submission" date="2022-07" db="EMBL/GenBank/DDBJ databases">
        <title>Phylogenomic reconstructions and comparative analyses of Kickxellomycotina fungi.</title>
        <authorList>
            <person name="Reynolds N.K."/>
            <person name="Stajich J.E."/>
            <person name="Barry K."/>
            <person name="Grigoriev I.V."/>
            <person name="Crous P."/>
            <person name="Smith M.E."/>
        </authorList>
    </citation>
    <scope>NUCLEOTIDE SEQUENCE</scope>
    <source>
        <strain evidence="1">BCRC 34191</strain>
    </source>
</reference>